<dbReference type="SUPFAM" id="SSF88946">
    <property type="entry name" value="Sigma2 domain of RNA polymerase sigma factors"/>
    <property type="match status" value="1"/>
</dbReference>
<organism evidence="8 9">
    <name type="scientific">Paenibacillus piri</name>
    <dbReference type="NCBI Taxonomy" id="2547395"/>
    <lineage>
        <taxon>Bacteria</taxon>
        <taxon>Bacillati</taxon>
        <taxon>Bacillota</taxon>
        <taxon>Bacilli</taxon>
        <taxon>Bacillales</taxon>
        <taxon>Paenibacillaceae</taxon>
        <taxon>Paenibacillus</taxon>
    </lineage>
</organism>
<sequence length="205" mass="24122">MINVYLQNRGGAMSNSILLLLTGDIKSLDSILQEQIYNQFYRLIYPKVMYIVKDHAAAEDIIHDTFINIIRKCPHHVEETRLTPWLHTVARNATISYLRKNKKKRDELLSDDVYIENAVPLMSRSASSIESEIEAKAMKEAIIHYIHQLKPIYRQVLHMRWVEQLSYKEMADRLGVTEEKIRQTLFRSRAAVKRKLEDDWKVNEP</sequence>
<dbReference type="SUPFAM" id="SSF88659">
    <property type="entry name" value="Sigma3 and sigma4 domains of RNA polymerase sigma factors"/>
    <property type="match status" value="1"/>
</dbReference>
<dbReference type="InterPro" id="IPR014284">
    <property type="entry name" value="RNA_pol_sigma-70_dom"/>
</dbReference>
<feature type="domain" description="RNA polymerase sigma factor 70 region 4 type 2" evidence="7">
    <location>
        <begin position="140"/>
        <end position="191"/>
    </location>
</feature>
<evidence type="ECO:0000313" key="9">
    <source>
        <dbReference type="Proteomes" id="UP000295636"/>
    </source>
</evidence>
<evidence type="ECO:0000256" key="4">
    <source>
        <dbReference type="ARBA" id="ARBA00023125"/>
    </source>
</evidence>
<dbReference type="GO" id="GO:0016987">
    <property type="term" value="F:sigma factor activity"/>
    <property type="evidence" value="ECO:0007669"/>
    <property type="project" value="UniProtKB-KW"/>
</dbReference>
<dbReference type="PANTHER" id="PTHR43133:SF8">
    <property type="entry name" value="RNA POLYMERASE SIGMA FACTOR HI_1459-RELATED"/>
    <property type="match status" value="1"/>
</dbReference>
<feature type="domain" description="RNA polymerase sigma-70 region 2" evidence="6">
    <location>
        <begin position="36"/>
        <end position="103"/>
    </location>
</feature>
<dbReference type="InterPro" id="IPR013325">
    <property type="entry name" value="RNA_pol_sigma_r2"/>
</dbReference>
<evidence type="ECO:0000259" key="7">
    <source>
        <dbReference type="Pfam" id="PF08281"/>
    </source>
</evidence>
<accession>A0A4R5KW20</accession>
<dbReference type="OrthoDB" id="2657224at2"/>
<dbReference type="AlphaFoldDB" id="A0A4R5KW20"/>
<dbReference type="InterPro" id="IPR036388">
    <property type="entry name" value="WH-like_DNA-bd_sf"/>
</dbReference>
<keyword evidence="4" id="KW-0238">DNA-binding</keyword>
<comment type="caution">
    <text evidence="8">The sequence shown here is derived from an EMBL/GenBank/DDBJ whole genome shotgun (WGS) entry which is preliminary data.</text>
</comment>
<name>A0A4R5KW20_9BACL</name>
<keyword evidence="3" id="KW-0731">Sigma factor</keyword>
<dbReference type="NCBIfam" id="TIGR02937">
    <property type="entry name" value="sigma70-ECF"/>
    <property type="match status" value="1"/>
</dbReference>
<dbReference type="GO" id="GO:0003677">
    <property type="term" value="F:DNA binding"/>
    <property type="evidence" value="ECO:0007669"/>
    <property type="project" value="UniProtKB-KW"/>
</dbReference>
<keyword evidence="5" id="KW-0804">Transcription</keyword>
<dbReference type="Gene3D" id="1.10.1740.10">
    <property type="match status" value="1"/>
</dbReference>
<proteinExistence type="inferred from homology"/>
<comment type="similarity">
    <text evidence="1">Belongs to the sigma-70 factor family. ECF subfamily.</text>
</comment>
<protein>
    <submittedName>
        <fullName evidence="8">RNA polymerase sigma factor</fullName>
    </submittedName>
</protein>
<dbReference type="InterPro" id="IPR039425">
    <property type="entry name" value="RNA_pol_sigma-70-like"/>
</dbReference>
<evidence type="ECO:0000259" key="6">
    <source>
        <dbReference type="Pfam" id="PF04542"/>
    </source>
</evidence>
<evidence type="ECO:0000256" key="2">
    <source>
        <dbReference type="ARBA" id="ARBA00023015"/>
    </source>
</evidence>
<dbReference type="InterPro" id="IPR013249">
    <property type="entry name" value="RNA_pol_sigma70_r4_t2"/>
</dbReference>
<dbReference type="CDD" id="cd06171">
    <property type="entry name" value="Sigma70_r4"/>
    <property type="match status" value="1"/>
</dbReference>
<evidence type="ECO:0000256" key="5">
    <source>
        <dbReference type="ARBA" id="ARBA00023163"/>
    </source>
</evidence>
<dbReference type="EMBL" id="SMRT01000002">
    <property type="protein sequence ID" value="TDF99197.1"/>
    <property type="molecule type" value="Genomic_DNA"/>
</dbReference>
<evidence type="ECO:0000313" key="8">
    <source>
        <dbReference type="EMBL" id="TDF99197.1"/>
    </source>
</evidence>
<dbReference type="Pfam" id="PF08281">
    <property type="entry name" value="Sigma70_r4_2"/>
    <property type="match status" value="1"/>
</dbReference>
<reference evidence="8 9" key="1">
    <citation type="submission" date="2019-03" db="EMBL/GenBank/DDBJ databases">
        <title>This is whole genome sequence of Paenibacillus sp MS74 strain.</title>
        <authorList>
            <person name="Trinh H.N."/>
        </authorList>
    </citation>
    <scope>NUCLEOTIDE SEQUENCE [LARGE SCALE GENOMIC DNA]</scope>
    <source>
        <strain evidence="8 9">MS74</strain>
    </source>
</reference>
<gene>
    <name evidence="8" type="ORF">E1757_04860</name>
</gene>
<dbReference type="Proteomes" id="UP000295636">
    <property type="component" value="Unassembled WGS sequence"/>
</dbReference>
<dbReference type="Gene3D" id="1.10.10.10">
    <property type="entry name" value="Winged helix-like DNA-binding domain superfamily/Winged helix DNA-binding domain"/>
    <property type="match status" value="1"/>
</dbReference>
<dbReference type="InterPro" id="IPR007627">
    <property type="entry name" value="RNA_pol_sigma70_r2"/>
</dbReference>
<dbReference type="InterPro" id="IPR013324">
    <property type="entry name" value="RNA_pol_sigma_r3/r4-like"/>
</dbReference>
<dbReference type="PANTHER" id="PTHR43133">
    <property type="entry name" value="RNA POLYMERASE ECF-TYPE SIGMA FACTO"/>
    <property type="match status" value="1"/>
</dbReference>
<dbReference type="GO" id="GO:0006352">
    <property type="term" value="P:DNA-templated transcription initiation"/>
    <property type="evidence" value="ECO:0007669"/>
    <property type="project" value="InterPro"/>
</dbReference>
<keyword evidence="9" id="KW-1185">Reference proteome</keyword>
<evidence type="ECO:0000256" key="1">
    <source>
        <dbReference type="ARBA" id="ARBA00010641"/>
    </source>
</evidence>
<evidence type="ECO:0000256" key="3">
    <source>
        <dbReference type="ARBA" id="ARBA00023082"/>
    </source>
</evidence>
<keyword evidence="2" id="KW-0805">Transcription regulation</keyword>
<dbReference type="Pfam" id="PF04542">
    <property type="entry name" value="Sigma70_r2"/>
    <property type="match status" value="1"/>
</dbReference>